<dbReference type="OrthoDB" id="515401at2759"/>
<evidence type="ECO:0000256" key="5">
    <source>
        <dbReference type="ARBA" id="ARBA00023015"/>
    </source>
</evidence>
<keyword evidence="5" id="KW-0805">Transcription regulation</keyword>
<dbReference type="GO" id="GO:0008270">
    <property type="term" value="F:zinc ion binding"/>
    <property type="evidence" value="ECO:0007669"/>
    <property type="project" value="UniProtKB-KW"/>
</dbReference>
<feature type="compositionally biased region" description="Polar residues" evidence="9">
    <location>
        <begin position="531"/>
        <end position="540"/>
    </location>
</feature>
<dbReference type="InterPro" id="IPR039355">
    <property type="entry name" value="Transcription_factor_GATA"/>
</dbReference>
<keyword evidence="4" id="KW-0862">Zinc</keyword>
<evidence type="ECO:0000256" key="3">
    <source>
        <dbReference type="ARBA" id="ARBA00022771"/>
    </source>
</evidence>
<keyword evidence="3 8" id="KW-0863">Zinc-finger</keyword>
<dbReference type="InterPro" id="IPR013088">
    <property type="entry name" value="Znf_NHR/GATA"/>
</dbReference>
<dbReference type="InterPro" id="IPR000679">
    <property type="entry name" value="Znf_GATA"/>
</dbReference>
<dbReference type="CDD" id="cd00202">
    <property type="entry name" value="ZnF_GATA"/>
    <property type="match status" value="1"/>
</dbReference>
<dbReference type="SUPFAM" id="SSF57716">
    <property type="entry name" value="Glucocorticoid receptor-like (DNA-binding domain)"/>
    <property type="match status" value="1"/>
</dbReference>
<comment type="subcellular location">
    <subcellularLocation>
        <location evidence="1">Nucleus</location>
    </subcellularLocation>
</comment>
<feature type="region of interest" description="Disordered" evidence="9">
    <location>
        <begin position="241"/>
        <end position="278"/>
    </location>
</feature>
<evidence type="ECO:0000256" key="7">
    <source>
        <dbReference type="ARBA" id="ARBA00023242"/>
    </source>
</evidence>
<evidence type="ECO:0000256" key="1">
    <source>
        <dbReference type="ARBA" id="ARBA00004123"/>
    </source>
</evidence>
<feature type="compositionally biased region" description="Basic and acidic residues" evidence="9">
    <location>
        <begin position="123"/>
        <end position="139"/>
    </location>
</feature>
<gene>
    <name evidence="11" type="ORF">LAME_0A03004G</name>
</gene>
<dbReference type="EMBL" id="LT598483">
    <property type="protein sequence ID" value="SCU78019.1"/>
    <property type="molecule type" value="Genomic_DNA"/>
</dbReference>
<dbReference type="FunFam" id="3.30.50.10:FF:000007">
    <property type="entry name" value="Nitrogen regulatory AreA, N-terminal"/>
    <property type="match status" value="1"/>
</dbReference>
<feature type="compositionally biased region" description="Polar residues" evidence="9">
    <location>
        <begin position="612"/>
        <end position="626"/>
    </location>
</feature>
<feature type="compositionally biased region" description="Basic and acidic residues" evidence="9">
    <location>
        <begin position="542"/>
        <end position="553"/>
    </location>
</feature>
<keyword evidence="6" id="KW-0804">Transcription</keyword>
<dbReference type="SMART" id="SM00401">
    <property type="entry name" value="ZnF_GATA"/>
    <property type="match status" value="1"/>
</dbReference>
<evidence type="ECO:0000256" key="6">
    <source>
        <dbReference type="ARBA" id="ARBA00023163"/>
    </source>
</evidence>
<dbReference type="PROSITE" id="PS50114">
    <property type="entry name" value="GATA_ZN_FINGER_2"/>
    <property type="match status" value="1"/>
</dbReference>
<dbReference type="PROSITE" id="PS00344">
    <property type="entry name" value="GATA_ZN_FINGER_1"/>
    <property type="match status" value="1"/>
</dbReference>
<dbReference type="PANTHER" id="PTHR10071">
    <property type="entry name" value="TRANSCRIPTION FACTOR GATA FAMILY MEMBER"/>
    <property type="match status" value="1"/>
</dbReference>
<keyword evidence="2" id="KW-0479">Metal-binding</keyword>
<keyword evidence="12" id="KW-1185">Reference proteome</keyword>
<feature type="compositionally biased region" description="Basic residues" evidence="9">
    <location>
        <begin position="554"/>
        <end position="564"/>
    </location>
</feature>
<proteinExistence type="predicted"/>
<dbReference type="GO" id="GO:0000981">
    <property type="term" value="F:DNA-binding transcription factor activity, RNA polymerase II-specific"/>
    <property type="evidence" value="ECO:0007669"/>
    <property type="project" value="TreeGrafter"/>
</dbReference>
<feature type="compositionally biased region" description="Polar residues" evidence="9">
    <location>
        <begin position="594"/>
        <end position="604"/>
    </location>
</feature>
<organism evidence="11 12">
    <name type="scientific">Lachancea meyersii CBS 8951</name>
    <dbReference type="NCBI Taxonomy" id="1266667"/>
    <lineage>
        <taxon>Eukaryota</taxon>
        <taxon>Fungi</taxon>
        <taxon>Dikarya</taxon>
        <taxon>Ascomycota</taxon>
        <taxon>Saccharomycotina</taxon>
        <taxon>Saccharomycetes</taxon>
        <taxon>Saccharomycetales</taxon>
        <taxon>Saccharomycetaceae</taxon>
        <taxon>Lachancea</taxon>
    </lineage>
</organism>
<dbReference type="PANTHER" id="PTHR10071:SF281">
    <property type="entry name" value="BOX A-BINDING FACTOR-RELATED"/>
    <property type="match status" value="1"/>
</dbReference>
<feature type="region of interest" description="Disordered" evidence="9">
    <location>
        <begin position="371"/>
        <end position="432"/>
    </location>
</feature>
<name>A0A1G4INI2_9SACH</name>
<feature type="region of interest" description="Disordered" evidence="9">
    <location>
        <begin position="118"/>
        <end position="140"/>
    </location>
</feature>
<evidence type="ECO:0000313" key="11">
    <source>
        <dbReference type="EMBL" id="SCU78019.1"/>
    </source>
</evidence>
<dbReference type="GO" id="GO:0045944">
    <property type="term" value="P:positive regulation of transcription by RNA polymerase II"/>
    <property type="evidence" value="ECO:0007669"/>
    <property type="project" value="TreeGrafter"/>
</dbReference>
<reference evidence="12" key="1">
    <citation type="submission" date="2016-03" db="EMBL/GenBank/DDBJ databases">
        <authorList>
            <person name="Devillers Hugo."/>
        </authorList>
    </citation>
    <scope>NUCLEOTIDE SEQUENCE [LARGE SCALE GENOMIC DNA]</scope>
</reference>
<dbReference type="AlphaFoldDB" id="A0A1G4INI2"/>
<evidence type="ECO:0000256" key="4">
    <source>
        <dbReference type="ARBA" id="ARBA00022833"/>
    </source>
</evidence>
<dbReference type="Gene3D" id="3.30.50.10">
    <property type="entry name" value="Erythroid Transcription Factor GATA-1, subunit A"/>
    <property type="match status" value="1"/>
</dbReference>
<dbReference type="Pfam" id="PF00320">
    <property type="entry name" value="GATA"/>
    <property type="match status" value="1"/>
</dbReference>
<evidence type="ECO:0000259" key="10">
    <source>
        <dbReference type="PROSITE" id="PS50114"/>
    </source>
</evidence>
<dbReference type="GO" id="GO:0000978">
    <property type="term" value="F:RNA polymerase II cis-regulatory region sequence-specific DNA binding"/>
    <property type="evidence" value="ECO:0007669"/>
    <property type="project" value="TreeGrafter"/>
</dbReference>
<dbReference type="GO" id="GO:0000122">
    <property type="term" value="P:negative regulation of transcription by RNA polymerase II"/>
    <property type="evidence" value="ECO:0007669"/>
    <property type="project" value="TreeGrafter"/>
</dbReference>
<dbReference type="InterPro" id="IPR013860">
    <property type="entry name" value="AreA_GATA"/>
</dbReference>
<feature type="compositionally biased region" description="Low complexity" evidence="9">
    <location>
        <begin position="380"/>
        <end position="401"/>
    </location>
</feature>
<protein>
    <submittedName>
        <fullName evidence="11">LAME_0A03004g1_1</fullName>
    </submittedName>
</protein>
<feature type="domain" description="GATA-type" evidence="10">
    <location>
        <begin position="474"/>
        <end position="527"/>
    </location>
</feature>
<evidence type="ECO:0000256" key="2">
    <source>
        <dbReference type="ARBA" id="ARBA00022723"/>
    </source>
</evidence>
<feature type="compositionally biased region" description="Polar residues" evidence="9">
    <location>
        <begin position="402"/>
        <end position="412"/>
    </location>
</feature>
<accession>A0A1G4INI2</accession>
<feature type="region of interest" description="Disordered" evidence="9">
    <location>
        <begin position="592"/>
        <end position="641"/>
    </location>
</feature>
<evidence type="ECO:0000313" key="12">
    <source>
        <dbReference type="Proteomes" id="UP000191144"/>
    </source>
</evidence>
<feature type="region of interest" description="Disordered" evidence="9">
    <location>
        <begin position="528"/>
        <end position="574"/>
    </location>
</feature>
<dbReference type="PRINTS" id="PR00619">
    <property type="entry name" value="GATAZNFINGER"/>
</dbReference>
<dbReference type="GO" id="GO:0005634">
    <property type="term" value="C:nucleus"/>
    <property type="evidence" value="ECO:0007669"/>
    <property type="project" value="UniProtKB-SubCell"/>
</dbReference>
<dbReference type="Proteomes" id="UP000191144">
    <property type="component" value="Chromosome A"/>
</dbReference>
<evidence type="ECO:0000256" key="8">
    <source>
        <dbReference type="PROSITE-ProRule" id="PRU00094"/>
    </source>
</evidence>
<keyword evidence="7" id="KW-0539">Nucleus</keyword>
<evidence type="ECO:0000256" key="9">
    <source>
        <dbReference type="SAM" id="MobiDB-lite"/>
    </source>
</evidence>
<dbReference type="Pfam" id="PF08550">
    <property type="entry name" value="GATA_AreA"/>
    <property type="match status" value="1"/>
</dbReference>
<sequence length="737" mass="78466">MKAFGDEMQNRHEARRKLLDAVGDSSTEALWRMYSGAKASLPYRDRMSNLTWRMLGLRVKSMLAAKDCQSATVSPTFSAVFAGNKTRNNRPDSKGRISDDFDYIAELRVLKEQTFPSSAISETGEKEHREQHGAHDTTSSKHINIGQSHYAQKRSLGYNSPHNASSKFIDSTNLNVVVGSFGADLGHHKHISHRSEDTQGFGFDSNTHYGSFSNLEQHVGFTADIDAESFNVLGGHDSVSQQALSQDDEDDDVGLRSAAPYSSPALVSDSGVSSTGGNHSIAPASATSSVFNHMGASVPSSTAFSSSVTIGGLNSSVLGGQTFFDEQDFLHSVNEGYNELNPTLPSLHATNSRISLPDLYDRNSNVTPISIGRPSSAWQGPSNGLASSSPGSSAIAASSLPTSQASRRSANVNAVRKKQIKPPNSRRSSSSFAAINSGSGILVNSISQENGLTEHTARRPVSAGAGSTVGNAANKTETKCTNCNTKTTPLWRRDPDGNPLCNACGLFLKLHGVVRPLSLKTDVIKKRQRTSNKASGQAITNFKEEQSAKDVVPRARRPSTKKKLSSTSVLNASQAGSTKIKFKSGMSGREFEMNASSESGSGTPTPAPALSTEAQQSSQRSQSVNPSDMEIDHPSNKDASVLGLANPNPNGNGLDVFLNQWSNPPPTDQHTSDGEGFDEAMAQSAVRNDSTNGFTMNCGSIGGEQSGLMSGADNMASPDKKKNAGDNANWEWLTLSL</sequence>